<name>A0A655ECG3_MYCTX</name>
<proteinExistence type="predicted"/>
<dbReference type="Proteomes" id="UP000046947">
    <property type="component" value="Unassembled WGS sequence"/>
</dbReference>
<organism evidence="2 3">
    <name type="scientific">Mycobacterium tuberculosis</name>
    <dbReference type="NCBI Taxonomy" id="1773"/>
    <lineage>
        <taxon>Bacteria</taxon>
        <taxon>Bacillati</taxon>
        <taxon>Actinomycetota</taxon>
        <taxon>Actinomycetes</taxon>
        <taxon>Mycobacteriales</taxon>
        <taxon>Mycobacteriaceae</taxon>
        <taxon>Mycobacterium</taxon>
        <taxon>Mycobacterium tuberculosis complex</taxon>
    </lineage>
</organism>
<dbReference type="EMBL" id="CFOH01000271">
    <property type="protein sequence ID" value="CFE51232.1"/>
    <property type="molecule type" value="Genomic_DNA"/>
</dbReference>
<accession>A0A655ECG3</accession>
<dbReference type="AlphaFoldDB" id="A0A655ECG3"/>
<reference evidence="2 3" key="1">
    <citation type="submission" date="2015-03" db="EMBL/GenBank/DDBJ databases">
        <authorList>
            <consortium name="Pathogen Informatics"/>
        </authorList>
    </citation>
    <scope>NUCLEOTIDE SEQUENCE [LARGE SCALE GENOMIC DNA]</scope>
    <source>
        <strain evidence="2 3">H09601792</strain>
    </source>
</reference>
<evidence type="ECO:0000313" key="2">
    <source>
        <dbReference type="EMBL" id="CFE51232.1"/>
    </source>
</evidence>
<gene>
    <name evidence="2" type="ORF">ERS007688_01883</name>
</gene>
<sequence length="102" mass="10728">MRDTSARLLGASSPLRRYKVSSKPTRALPPSARPMAVSSMLALPIAMTCQIAPGGSRRTIVSRLSAVAAIPPRTPSTMLNCKGSASRSSAHSRRHASKCPVS</sequence>
<protein>
    <submittedName>
        <fullName evidence="2">Uncharacterized protein</fullName>
    </submittedName>
</protein>
<feature type="region of interest" description="Disordered" evidence="1">
    <location>
        <begin position="78"/>
        <end position="102"/>
    </location>
</feature>
<evidence type="ECO:0000313" key="3">
    <source>
        <dbReference type="Proteomes" id="UP000046947"/>
    </source>
</evidence>
<feature type="compositionally biased region" description="Basic residues" evidence="1">
    <location>
        <begin position="90"/>
        <end position="102"/>
    </location>
</feature>
<evidence type="ECO:0000256" key="1">
    <source>
        <dbReference type="SAM" id="MobiDB-lite"/>
    </source>
</evidence>